<dbReference type="HOGENOM" id="CLU_043034_1_0_11"/>
<dbReference type="Pfam" id="PF07510">
    <property type="entry name" value="GmrSD_C"/>
    <property type="match status" value="1"/>
</dbReference>
<accession>S2W3I9</accession>
<sequence length="232" mass="24735">MAKQNSSDTSGLIVLILVALAIMTMNGKSLFDSSPQTPTPANPGVQAPANTDGQAPTNLEGINIAPAQNRDTYKRAAFGQRWADVDRNGCDTRNDILARDLTNIGYKTGSNCVVTSGVLADPYTGVNINFAKSKASMVQIDHVVALAEAWESGAWSWDEEKRTAFANDPENLLAVDGPANQAKGAKDAANWMPTNKAYTCTYAQKQVHIKQKYGLNADQAEADALAKALASC</sequence>
<feature type="domain" description="GmrSD restriction endonucleases C-terminal" evidence="2">
    <location>
        <begin position="91"/>
        <end position="227"/>
    </location>
</feature>
<organism evidence="3 4">
    <name type="scientific">Propionimicrobium lymphophilum ACS-093-V-SCH5</name>
    <dbReference type="NCBI Taxonomy" id="883161"/>
    <lineage>
        <taxon>Bacteria</taxon>
        <taxon>Bacillati</taxon>
        <taxon>Actinomycetota</taxon>
        <taxon>Actinomycetes</taxon>
        <taxon>Propionibacteriales</taxon>
        <taxon>Propionibacteriaceae</taxon>
        <taxon>Propionimicrobium</taxon>
    </lineage>
</organism>
<gene>
    <name evidence="3" type="ORF">HMPREF9306_01223</name>
</gene>
<evidence type="ECO:0000259" key="2">
    <source>
        <dbReference type="Pfam" id="PF07510"/>
    </source>
</evidence>
<name>S2W3I9_9ACTN</name>
<dbReference type="PATRIC" id="fig|883161.3.peg.1213"/>
<dbReference type="OrthoDB" id="5196645at2"/>
<dbReference type="STRING" id="883161.HMPREF9306_01223"/>
<proteinExistence type="predicted"/>
<feature type="region of interest" description="Disordered" evidence="1">
    <location>
        <begin position="31"/>
        <end position="53"/>
    </location>
</feature>
<protein>
    <recommendedName>
        <fullName evidence="2">GmrSD restriction endonucleases C-terminal domain-containing protein</fullName>
    </recommendedName>
</protein>
<reference evidence="3 4" key="1">
    <citation type="submission" date="2013-04" db="EMBL/GenBank/DDBJ databases">
        <title>The Genome Sequence of Propionimicrobium lymphophilum ACS-093-V-SCH5.</title>
        <authorList>
            <consortium name="The Broad Institute Genomics Platform"/>
            <person name="Earl A."/>
            <person name="Ward D."/>
            <person name="Feldgarden M."/>
            <person name="Gevers D."/>
            <person name="Saerens B."/>
            <person name="Vaneechoutte M."/>
            <person name="Walker B."/>
            <person name="Young S."/>
            <person name="Zeng Q."/>
            <person name="Gargeya S."/>
            <person name="Fitzgerald M."/>
            <person name="Haas B."/>
            <person name="Abouelleil A."/>
            <person name="Allen A.W."/>
            <person name="Alvarado L."/>
            <person name="Arachchi H.M."/>
            <person name="Berlin A.M."/>
            <person name="Chapman S.B."/>
            <person name="Gainer-Dewar J."/>
            <person name="Goldberg J."/>
            <person name="Griggs A."/>
            <person name="Gujja S."/>
            <person name="Hansen M."/>
            <person name="Howarth C."/>
            <person name="Imamovic A."/>
            <person name="Ireland A."/>
            <person name="Larimer J."/>
            <person name="McCowan C."/>
            <person name="Murphy C."/>
            <person name="Pearson M."/>
            <person name="Poon T.W."/>
            <person name="Priest M."/>
            <person name="Roberts A."/>
            <person name="Saif S."/>
            <person name="Shea T."/>
            <person name="Sisk P."/>
            <person name="Sykes S."/>
            <person name="Wortman J."/>
            <person name="Nusbaum C."/>
            <person name="Birren B."/>
        </authorList>
    </citation>
    <scope>NUCLEOTIDE SEQUENCE [LARGE SCALE GENOMIC DNA]</scope>
    <source>
        <strain evidence="3 4">ACS-093-V-SCH5</strain>
    </source>
</reference>
<dbReference type="AlphaFoldDB" id="S2W3I9"/>
<dbReference type="PANTHER" id="PTHR24094">
    <property type="entry name" value="SECRETED PROTEIN"/>
    <property type="match status" value="1"/>
</dbReference>
<dbReference type="EMBL" id="AGZR01000006">
    <property type="protein sequence ID" value="EPD32915.1"/>
    <property type="molecule type" value="Genomic_DNA"/>
</dbReference>
<dbReference type="PANTHER" id="PTHR24094:SF15">
    <property type="entry name" value="AMP-DEPENDENT SYNTHETASE_LIGASE DOMAIN-CONTAINING PROTEIN-RELATED"/>
    <property type="match status" value="1"/>
</dbReference>
<keyword evidence="4" id="KW-1185">Reference proteome</keyword>
<dbReference type="InterPro" id="IPR011089">
    <property type="entry name" value="GmrSD_C"/>
</dbReference>
<evidence type="ECO:0000313" key="3">
    <source>
        <dbReference type="EMBL" id="EPD32915.1"/>
    </source>
</evidence>
<evidence type="ECO:0000313" key="4">
    <source>
        <dbReference type="Proteomes" id="UP000014417"/>
    </source>
</evidence>
<dbReference type="Proteomes" id="UP000014417">
    <property type="component" value="Unassembled WGS sequence"/>
</dbReference>
<evidence type="ECO:0000256" key="1">
    <source>
        <dbReference type="SAM" id="MobiDB-lite"/>
    </source>
</evidence>
<dbReference type="RefSeq" id="WP_016456053.1">
    <property type="nucleotide sequence ID" value="NZ_KE150269.1"/>
</dbReference>
<comment type="caution">
    <text evidence="3">The sequence shown here is derived from an EMBL/GenBank/DDBJ whole genome shotgun (WGS) entry which is preliminary data.</text>
</comment>